<keyword evidence="1" id="KW-0143">Chaperone</keyword>
<dbReference type="AlphaFoldDB" id="A0ABD5XRC8"/>
<gene>
    <name evidence="3" type="ORF">ACFQRB_05690</name>
</gene>
<dbReference type="PANTHER" id="PTHR34227:SF1">
    <property type="entry name" value="DIMETHYL SULFOXIDE REDUCTASE CHAPERONE-RELATED"/>
    <property type="match status" value="1"/>
</dbReference>
<reference evidence="3 4" key="1">
    <citation type="journal article" date="2019" name="Int. J. Syst. Evol. Microbiol.">
        <title>The Global Catalogue of Microorganisms (GCM) 10K type strain sequencing project: providing services to taxonomists for standard genome sequencing and annotation.</title>
        <authorList>
            <consortium name="The Broad Institute Genomics Platform"/>
            <consortium name="The Broad Institute Genome Sequencing Center for Infectious Disease"/>
            <person name="Wu L."/>
            <person name="Ma J."/>
        </authorList>
    </citation>
    <scope>NUCLEOTIDE SEQUENCE [LARGE SCALE GENOMIC DNA]</scope>
    <source>
        <strain evidence="3 4">DT92</strain>
    </source>
</reference>
<dbReference type="InterPro" id="IPR050289">
    <property type="entry name" value="TorD/DmsD_chaperones"/>
</dbReference>
<proteinExistence type="predicted"/>
<dbReference type="SUPFAM" id="SSF89155">
    <property type="entry name" value="TorD-like"/>
    <property type="match status" value="1"/>
</dbReference>
<organism evidence="3 4">
    <name type="scientific">Halobaculum litoreum</name>
    <dbReference type="NCBI Taxonomy" id="3031998"/>
    <lineage>
        <taxon>Archaea</taxon>
        <taxon>Methanobacteriati</taxon>
        <taxon>Methanobacteriota</taxon>
        <taxon>Stenosarchaea group</taxon>
        <taxon>Halobacteria</taxon>
        <taxon>Halobacteriales</taxon>
        <taxon>Haloferacaceae</taxon>
        <taxon>Halobaculum</taxon>
    </lineage>
</organism>
<dbReference type="RefSeq" id="WP_284012338.1">
    <property type="nucleotide sequence ID" value="NZ_CP126156.1"/>
</dbReference>
<evidence type="ECO:0000256" key="2">
    <source>
        <dbReference type="SAM" id="MobiDB-lite"/>
    </source>
</evidence>
<dbReference type="Pfam" id="PF02613">
    <property type="entry name" value="Nitrate_red_del"/>
    <property type="match status" value="1"/>
</dbReference>
<feature type="region of interest" description="Disordered" evidence="2">
    <location>
        <begin position="1"/>
        <end position="32"/>
    </location>
</feature>
<dbReference type="InterPro" id="IPR036411">
    <property type="entry name" value="TorD-like_sf"/>
</dbReference>
<dbReference type="InterPro" id="IPR020945">
    <property type="entry name" value="DMSO/NO3_reduct_chaperone"/>
</dbReference>
<comment type="caution">
    <text evidence="3">The sequence shown here is derived from an EMBL/GenBank/DDBJ whole genome shotgun (WGS) entry which is preliminary data.</text>
</comment>
<dbReference type="Proteomes" id="UP001596368">
    <property type="component" value="Unassembled WGS sequence"/>
</dbReference>
<dbReference type="Gene3D" id="1.10.3480.10">
    <property type="entry name" value="TorD-like"/>
    <property type="match status" value="1"/>
</dbReference>
<keyword evidence="4" id="KW-1185">Reference proteome</keyword>
<feature type="compositionally biased region" description="Low complexity" evidence="2">
    <location>
        <begin position="262"/>
        <end position="274"/>
    </location>
</feature>
<dbReference type="PANTHER" id="PTHR34227">
    <property type="entry name" value="CHAPERONE PROTEIN YCDY"/>
    <property type="match status" value="1"/>
</dbReference>
<protein>
    <submittedName>
        <fullName evidence="3">Molecular chaperone</fullName>
    </submittedName>
</protein>
<evidence type="ECO:0000313" key="4">
    <source>
        <dbReference type="Proteomes" id="UP001596368"/>
    </source>
</evidence>
<feature type="region of interest" description="Disordered" evidence="2">
    <location>
        <begin position="235"/>
        <end position="274"/>
    </location>
</feature>
<sequence length="274" mass="28462">MHDTTATDQATTPDGGTATAGGSDPPAHERHGARAAVYAALAAVFQFPEESVVAELTAPETDAGLAAAGETLGLAPEVDALREALAAADGETLRATHMDLFGLPGDDGEYPVVPYEANYTVREDIGQQQRRIAKVAGAVEALGFEFDDDFDERHDHVAVELELLQVLAGWRAVAAESGDEENDAELARIEAMLLADHLVDFVPSLATALTAATEHDVYASAAMLAKALVTRDHARHADVDRPAPERAGAAASDDTDAEPGDTTDAAASADGGDP</sequence>
<evidence type="ECO:0000256" key="1">
    <source>
        <dbReference type="ARBA" id="ARBA00023186"/>
    </source>
</evidence>
<dbReference type="GeneID" id="81122322"/>
<name>A0ABD5XRC8_9EURY</name>
<feature type="compositionally biased region" description="Basic and acidic residues" evidence="2">
    <location>
        <begin position="235"/>
        <end position="244"/>
    </location>
</feature>
<feature type="compositionally biased region" description="Low complexity" evidence="2">
    <location>
        <begin position="1"/>
        <end position="25"/>
    </location>
</feature>
<evidence type="ECO:0000313" key="3">
    <source>
        <dbReference type="EMBL" id="MFC7136190.1"/>
    </source>
</evidence>
<accession>A0ABD5XRC8</accession>
<dbReference type="EMBL" id="JBHSZG010000001">
    <property type="protein sequence ID" value="MFC7136190.1"/>
    <property type="molecule type" value="Genomic_DNA"/>
</dbReference>